<proteinExistence type="predicted"/>
<dbReference type="Proteomes" id="UP001154272">
    <property type="component" value="Unassembled WGS sequence"/>
</dbReference>
<protein>
    <submittedName>
        <fullName evidence="2">Uncharacterized protein</fullName>
    </submittedName>
</protein>
<keyword evidence="3" id="KW-1185">Reference proteome</keyword>
<evidence type="ECO:0000256" key="1">
    <source>
        <dbReference type="SAM" id="MobiDB-lite"/>
    </source>
</evidence>
<organism evidence="2 3">
    <name type="scientific">Commensalibacter papalotli</name>
    <name type="common">ex Botero et al. 2024</name>
    <dbReference type="NCBI Taxonomy" id="2972766"/>
    <lineage>
        <taxon>Bacteria</taxon>
        <taxon>Pseudomonadati</taxon>
        <taxon>Pseudomonadota</taxon>
        <taxon>Alphaproteobacteria</taxon>
        <taxon>Acetobacterales</taxon>
        <taxon>Acetobacteraceae</taxon>
    </lineage>
</organism>
<evidence type="ECO:0000313" key="3">
    <source>
        <dbReference type="Proteomes" id="UP001154272"/>
    </source>
</evidence>
<dbReference type="RefSeq" id="WP_034337922.1">
    <property type="nucleotide sequence ID" value="NZ_CAMXCH010000001.1"/>
</dbReference>
<name>A0ABM9HL07_9PROT</name>
<accession>A0ABM9HL07</accession>
<feature type="region of interest" description="Disordered" evidence="1">
    <location>
        <begin position="75"/>
        <end position="96"/>
    </location>
</feature>
<feature type="compositionally biased region" description="Polar residues" evidence="1">
    <location>
        <begin position="77"/>
        <end position="96"/>
    </location>
</feature>
<gene>
    <name evidence="2" type="ORF">R83534S58_LOCUS508</name>
</gene>
<sequence length="129" mass="15018">MSIKHFFITKKNENSILKEVDNQLVMIKKSNTPSKIFLSTLNMKTAIIHNKKRIFDCVDLNEFGKDTYSLKSRENSKYYSSNPLKTSNSPSSFVANRSNQQEWEHFNLDKTKNIMLHNEVLSTLNKISE</sequence>
<evidence type="ECO:0000313" key="2">
    <source>
        <dbReference type="EMBL" id="CAI3930566.1"/>
    </source>
</evidence>
<reference evidence="2" key="1">
    <citation type="submission" date="2022-10" db="EMBL/GenBank/DDBJ databases">
        <authorList>
            <person name="Botero Cardona J."/>
        </authorList>
    </citation>
    <scope>NUCLEOTIDE SEQUENCE</scope>
    <source>
        <strain evidence="2">R-83534</strain>
    </source>
</reference>
<dbReference type="EMBL" id="CAMXCH010000001">
    <property type="protein sequence ID" value="CAI3930566.1"/>
    <property type="molecule type" value="Genomic_DNA"/>
</dbReference>
<comment type="caution">
    <text evidence="2">The sequence shown here is derived from an EMBL/GenBank/DDBJ whole genome shotgun (WGS) entry which is preliminary data.</text>
</comment>